<sequence>MTTGPWETRRSSRRPCSVSLPWWTVTVAMAASKLSSSKGRRSATASRAGARWRGRWARIAAEGSTATTWRSSGSYEPAPAPTLMTVRAWPSAAWTRAAWTRAAMRGSVRRWRA</sequence>
<gene>
    <name evidence="1" type="ORF">H4W80_001664</name>
</gene>
<name>A0ABR9LTK1_9ACTN</name>
<comment type="caution">
    <text evidence="1">The sequence shown here is derived from an EMBL/GenBank/DDBJ whole genome shotgun (WGS) entry which is preliminary data.</text>
</comment>
<protein>
    <recommendedName>
        <fullName evidence="3">Secreted protein</fullName>
    </recommendedName>
</protein>
<evidence type="ECO:0000313" key="2">
    <source>
        <dbReference type="Proteomes" id="UP000633509"/>
    </source>
</evidence>
<evidence type="ECO:0000313" key="1">
    <source>
        <dbReference type="EMBL" id="MBE1583406.1"/>
    </source>
</evidence>
<evidence type="ECO:0008006" key="3">
    <source>
        <dbReference type="Google" id="ProtNLM"/>
    </source>
</evidence>
<dbReference type="Proteomes" id="UP000633509">
    <property type="component" value="Unassembled WGS sequence"/>
</dbReference>
<keyword evidence="2" id="KW-1185">Reference proteome</keyword>
<proteinExistence type="predicted"/>
<dbReference type="EMBL" id="JADBEK010000001">
    <property type="protein sequence ID" value="MBE1583406.1"/>
    <property type="molecule type" value="Genomic_DNA"/>
</dbReference>
<accession>A0ABR9LTK1</accession>
<organism evidence="1 2">
    <name type="scientific">Nonomuraea angiospora</name>
    <dbReference type="NCBI Taxonomy" id="46172"/>
    <lineage>
        <taxon>Bacteria</taxon>
        <taxon>Bacillati</taxon>
        <taxon>Actinomycetota</taxon>
        <taxon>Actinomycetes</taxon>
        <taxon>Streptosporangiales</taxon>
        <taxon>Streptosporangiaceae</taxon>
        <taxon>Nonomuraea</taxon>
    </lineage>
</organism>
<reference evidence="1 2" key="1">
    <citation type="submission" date="2020-10" db="EMBL/GenBank/DDBJ databases">
        <title>Sequencing the genomes of 1000 actinobacteria strains.</title>
        <authorList>
            <person name="Klenk H.-P."/>
        </authorList>
    </citation>
    <scope>NUCLEOTIDE SEQUENCE [LARGE SCALE GENOMIC DNA]</scope>
    <source>
        <strain evidence="1 2">DSM 43173</strain>
    </source>
</reference>